<accession>A0ABY1Y3L4</accession>
<dbReference type="InterPro" id="IPR013321">
    <property type="entry name" value="Arc_rbn_hlx_hlx"/>
</dbReference>
<keyword evidence="3" id="KW-1185">Reference proteome</keyword>
<feature type="domain" description="Arc-like DNA binding" evidence="1">
    <location>
        <begin position="14"/>
        <end position="49"/>
    </location>
</feature>
<dbReference type="EMBL" id="SILG01000001">
    <property type="protein sequence ID" value="TBE73765.1"/>
    <property type="molecule type" value="Genomic_DNA"/>
</dbReference>
<dbReference type="InterPro" id="IPR005569">
    <property type="entry name" value="Arc_DNA-bd_dom"/>
</dbReference>
<name>A0ABY1Y3L4_9HYPH</name>
<protein>
    <submittedName>
        <fullName evidence="2">Arc family DNA-binding protein</fullName>
    </submittedName>
</protein>
<evidence type="ECO:0000259" key="1">
    <source>
        <dbReference type="Pfam" id="PF03869"/>
    </source>
</evidence>
<reference evidence="2 3" key="1">
    <citation type="submission" date="2019-02" db="EMBL/GenBank/DDBJ databases">
        <title>The genomic architecture of introgression among sibling species of bacteria.</title>
        <authorList>
            <person name="Cavassim M.I.A."/>
            <person name="Moeskjaer S."/>
            <person name="Moslemi C."/>
            <person name="Fields B."/>
            <person name="Bachmann A."/>
            <person name="Vilhjalmsson B."/>
            <person name="Schierup M.H."/>
            <person name="Young J.P.W."/>
            <person name="Andersen S.U."/>
        </authorList>
    </citation>
    <scope>NUCLEOTIDE SEQUENCE [LARGE SCALE GENOMIC DNA]</scope>
    <source>
        <strain evidence="2 3">SM51</strain>
    </source>
</reference>
<organism evidence="2 3">
    <name type="scientific">Rhizobium beringeri</name>
    <dbReference type="NCBI Taxonomy" id="3019934"/>
    <lineage>
        <taxon>Bacteria</taxon>
        <taxon>Pseudomonadati</taxon>
        <taxon>Pseudomonadota</taxon>
        <taxon>Alphaproteobacteria</taxon>
        <taxon>Hyphomicrobiales</taxon>
        <taxon>Rhizobiaceae</taxon>
        <taxon>Rhizobium/Agrobacterium group</taxon>
        <taxon>Rhizobium</taxon>
    </lineage>
</organism>
<dbReference type="Pfam" id="PF03869">
    <property type="entry name" value="Arc"/>
    <property type="match status" value="1"/>
</dbReference>
<evidence type="ECO:0000313" key="3">
    <source>
        <dbReference type="Proteomes" id="UP000291302"/>
    </source>
</evidence>
<dbReference type="Proteomes" id="UP000291302">
    <property type="component" value="Unassembled WGS sequence"/>
</dbReference>
<dbReference type="GO" id="GO:0003677">
    <property type="term" value="F:DNA binding"/>
    <property type="evidence" value="ECO:0007669"/>
    <property type="project" value="UniProtKB-KW"/>
</dbReference>
<keyword evidence="2" id="KW-0238">DNA-binding</keyword>
<gene>
    <name evidence="2" type="ORF">ELH03_17550</name>
</gene>
<sequence>MIMGRSPKTPNDELDKFLLRMPDGLRDRIKAVADENNRSMNAEIVATLETIYPPKSMDVKLLAEFLDSLVGFSDDEGYAAYIATVNDAFAKTKHHWTVDPAWDGVVKFYPYATKEKSDKKD</sequence>
<dbReference type="Gene3D" id="1.10.1220.10">
    <property type="entry name" value="Met repressor-like"/>
    <property type="match status" value="1"/>
</dbReference>
<dbReference type="InterPro" id="IPR010985">
    <property type="entry name" value="Ribbon_hlx_hlx"/>
</dbReference>
<dbReference type="SUPFAM" id="SSF47598">
    <property type="entry name" value="Ribbon-helix-helix"/>
    <property type="match status" value="1"/>
</dbReference>
<proteinExistence type="predicted"/>
<evidence type="ECO:0000313" key="2">
    <source>
        <dbReference type="EMBL" id="TBE73765.1"/>
    </source>
</evidence>
<comment type="caution">
    <text evidence="2">The sequence shown here is derived from an EMBL/GenBank/DDBJ whole genome shotgun (WGS) entry which is preliminary data.</text>
</comment>